<dbReference type="InterPro" id="IPR005135">
    <property type="entry name" value="Endo/exonuclease/phosphatase"/>
</dbReference>
<dbReference type="Gene3D" id="3.60.10.10">
    <property type="entry name" value="Endonuclease/exonuclease/phosphatase"/>
    <property type="match status" value="1"/>
</dbReference>
<evidence type="ECO:0000313" key="2">
    <source>
        <dbReference type="EMBL" id="EDO35533.1"/>
    </source>
</evidence>
<dbReference type="Pfam" id="PF03372">
    <property type="entry name" value="Exo_endo_phos"/>
    <property type="match status" value="1"/>
</dbReference>
<reference evidence="2 3" key="1">
    <citation type="journal article" date="2007" name="Science">
        <title>Sea anemone genome reveals ancestral eumetazoan gene repertoire and genomic organization.</title>
        <authorList>
            <person name="Putnam N.H."/>
            <person name="Srivastava M."/>
            <person name="Hellsten U."/>
            <person name="Dirks B."/>
            <person name="Chapman J."/>
            <person name="Salamov A."/>
            <person name="Terry A."/>
            <person name="Shapiro H."/>
            <person name="Lindquist E."/>
            <person name="Kapitonov V.V."/>
            <person name="Jurka J."/>
            <person name="Genikhovich G."/>
            <person name="Grigoriev I.V."/>
            <person name="Lucas S.M."/>
            <person name="Steele R.E."/>
            <person name="Finnerty J.R."/>
            <person name="Technau U."/>
            <person name="Martindale M.Q."/>
            <person name="Rokhsar D.S."/>
        </authorList>
    </citation>
    <scope>NUCLEOTIDE SEQUENCE [LARGE SCALE GENOMIC DNA]</scope>
    <source>
        <strain evidence="3">CH2 X CH6</strain>
    </source>
</reference>
<gene>
    <name evidence="2" type="ORF">NEMVEDRAFT_v1g245991</name>
</gene>
<dbReference type="InParanoid" id="A7SL96"/>
<dbReference type="Proteomes" id="UP000001593">
    <property type="component" value="Unassembled WGS sequence"/>
</dbReference>
<dbReference type="PANTHER" id="PTHR33776:SF4">
    <property type="entry name" value="ENDONUCLEASE_EXONUCLEASE_PHOSPHATASE DOMAIN-CONTAINING PROTEIN"/>
    <property type="match status" value="1"/>
</dbReference>
<dbReference type="InterPro" id="IPR036691">
    <property type="entry name" value="Endo/exonu/phosph_ase_sf"/>
</dbReference>
<dbReference type="OMA" id="CIESFMH"/>
<name>A7SL96_NEMVE</name>
<keyword evidence="3" id="KW-1185">Reference proteome</keyword>
<feature type="domain" description="Endonuclease/exonuclease/phosphatase" evidence="1">
    <location>
        <begin position="59"/>
        <end position="200"/>
    </location>
</feature>
<dbReference type="GO" id="GO:0003824">
    <property type="term" value="F:catalytic activity"/>
    <property type="evidence" value="ECO:0007669"/>
    <property type="project" value="InterPro"/>
</dbReference>
<evidence type="ECO:0000259" key="1">
    <source>
        <dbReference type="Pfam" id="PF03372"/>
    </source>
</evidence>
<dbReference type="EMBL" id="DS469696">
    <property type="protein sequence ID" value="EDO35533.1"/>
    <property type="molecule type" value="Genomic_DNA"/>
</dbReference>
<organism evidence="2 3">
    <name type="scientific">Nematostella vectensis</name>
    <name type="common">Starlet sea anemone</name>
    <dbReference type="NCBI Taxonomy" id="45351"/>
    <lineage>
        <taxon>Eukaryota</taxon>
        <taxon>Metazoa</taxon>
        <taxon>Cnidaria</taxon>
        <taxon>Anthozoa</taxon>
        <taxon>Hexacorallia</taxon>
        <taxon>Actiniaria</taxon>
        <taxon>Edwardsiidae</taxon>
        <taxon>Nematostella</taxon>
    </lineage>
</organism>
<protein>
    <recommendedName>
        <fullName evidence="1">Endonuclease/exonuclease/phosphatase domain-containing protein</fullName>
    </recommendedName>
</protein>
<dbReference type="PhylomeDB" id="A7SL96"/>
<sequence length="290" mass="33293">MFATSPISLMRFSYFFVLHQIAKTGDLISSLASVRRFLDESWTDTELAIDGYSLVRADRTYNSGDGLLVFIPSHISFKRRVDLEFEGIEAIWLELLFHRSSPCFACFIYRRPSSTSAYIALLDEISQQVMVLGDLNFDLLERPLPAPTKQYLSIFDSLGYQQLITKSTRPISNSLLDHIFVSSSDFVIEADTISNTASDHLPIFVAWKLKAGYTRPTGHKVLRFRSRKNFCIESFMHDLSLVPWSTLDIYDDVNDALDQWYKLFNDILTVHAPIKEHRIKRPCCSLNKKS</sequence>
<evidence type="ECO:0000313" key="3">
    <source>
        <dbReference type="Proteomes" id="UP000001593"/>
    </source>
</evidence>
<accession>A7SL96</accession>
<dbReference type="PANTHER" id="PTHR33776">
    <property type="entry name" value="ENDO/EXONUCLEASE/PHOSPHATASE DOMAIN-CONTAINING PROTEIN"/>
    <property type="match status" value="1"/>
</dbReference>
<dbReference type="HOGENOM" id="CLU_960762_0_0_1"/>
<dbReference type="SUPFAM" id="SSF56219">
    <property type="entry name" value="DNase I-like"/>
    <property type="match status" value="1"/>
</dbReference>
<dbReference type="AlphaFoldDB" id="A7SL96"/>
<proteinExistence type="predicted"/>